<dbReference type="AlphaFoldDB" id="A0A8B8EKW9"/>
<reference evidence="2" key="1">
    <citation type="submission" date="2025-08" db="UniProtKB">
        <authorList>
            <consortium name="RefSeq"/>
        </authorList>
    </citation>
    <scope>IDENTIFICATION</scope>
    <source>
        <tissue evidence="2">Whole sample</tissue>
    </source>
</reference>
<evidence type="ECO:0000313" key="1">
    <source>
        <dbReference type="Proteomes" id="UP000694844"/>
    </source>
</evidence>
<accession>A0A8B8EKW9</accession>
<dbReference type="GO" id="GO:0000209">
    <property type="term" value="P:protein polyubiquitination"/>
    <property type="evidence" value="ECO:0007669"/>
    <property type="project" value="TreeGrafter"/>
</dbReference>
<dbReference type="KEGG" id="cvn:111134932"/>
<dbReference type="SUPFAM" id="SSF101898">
    <property type="entry name" value="NHL repeat"/>
    <property type="match status" value="1"/>
</dbReference>
<keyword evidence="1" id="KW-1185">Reference proteome</keyword>
<dbReference type="PANTHER" id="PTHR24104">
    <property type="entry name" value="E3 UBIQUITIN-PROTEIN LIGASE NHLRC1-RELATED"/>
    <property type="match status" value="1"/>
</dbReference>
<sequence>MKQVIQDLKSLLDTCDVSHVSKYQSRIEEFRKMPNKLKISLPTFQPAKVNRDQIMKQFGSIIPLSIETEEQGYTVPSLEAKSSPSDRPLLDVPQLITELDTAYKYLCSVSYLGDEEIWTRGHDKTMKLYNMKGELLKSVQTKSGNVPVDTAVTRSGGLLYADYNDRSINLVTQIQTLIMLPGWKPRGVCITSSGDLLVSMDSGDNKQSKVVRYSGSTEKQSIQRDDQGKTLFTSGGYKYLSENRNLDICVADCDAGAVVVVSAAGKLRFRYTVLPCTLRESFSPYGITTDSRANILTFDYNNHCIHTIDQDGHFLRYIDNKCDLQDPWGVFVDSRDNLFVAEVIIRKLKKIQYYR</sequence>
<proteinExistence type="predicted"/>
<gene>
    <name evidence="2" type="primary">LOC111134932</name>
</gene>
<name>A0A8B8EKW9_CRAVI</name>
<protein>
    <submittedName>
        <fullName evidence="2">Tripartite motif-containing protein 2-like</fullName>
    </submittedName>
</protein>
<organism evidence="1 2">
    <name type="scientific">Crassostrea virginica</name>
    <name type="common">Eastern oyster</name>
    <dbReference type="NCBI Taxonomy" id="6565"/>
    <lineage>
        <taxon>Eukaryota</taxon>
        <taxon>Metazoa</taxon>
        <taxon>Spiralia</taxon>
        <taxon>Lophotrochozoa</taxon>
        <taxon>Mollusca</taxon>
        <taxon>Bivalvia</taxon>
        <taxon>Autobranchia</taxon>
        <taxon>Pteriomorphia</taxon>
        <taxon>Ostreida</taxon>
        <taxon>Ostreoidea</taxon>
        <taxon>Ostreidae</taxon>
        <taxon>Crassostrea</taxon>
    </lineage>
</organism>
<dbReference type="Gene3D" id="2.120.10.30">
    <property type="entry name" value="TolB, C-terminal domain"/>
    <property type="match status" value="1"/>
</dbReference>
<dbReference type="OrthoDB" id="264520at2759"/>
<dbReference type="GO" id="GO:0043161">
    <property type="term" value="P:proteasome-mediated ubiquitin-dependent protein catabolic process"/>
    <property type="evidence" value="ECO:0007669"/>
    <property type="project" value="TreeGrafter"/>
</dbReference>
<dbReference type="InterPro" id="IPR011042">
    <property type="entry name" value="6-blade_b-propeller_TolB-like"/>
</dbReference>
<dbReference type="GO" id="GO:0061630">
    <property type="term" value="F:ubiquitin protein ligase activity"/>
    <property type="evidence" value="ECO:0007669"/>
    <property type="project" value="TreeGrafter"/>
</dbReference>
<dbReference type="Proteomes" id="UP000694844">
    <property type="component" value="Chromosome 5"/>
</dbReference>
<dbReference type="GeneID" id="111134932"/>
<evidence type="ECO:0000313" key="2">
    <source>
        <dbReference type="RefSeq" id="XP_022340233.1"/>
    </source>
</evidence>
<dbReference type="RefSeq" id="XP_022340233.1">
    <property type="nucleotide sequence ID" value="XM_022484525.1"/>
</dbReference>
<dbReference type="InterPro" id="IPR050952">
    <property type="entry name" value="TRIM-NHL_E3_ligases"/>
</dbReference>
<dbReference type="PANTHER" id="PTHR24104:SF57">
    <property type="entry name" value="BEE-MILK PROTEIN"/>
    <property type="match status" value="1"/>
</dbReference>